<evidence type="ECO:0000256" key="2">
    <source>
        <dbReference type="SAM" id="SignalP"/>
    </source>
</evidence>
<gene>
    <name evidence="3" type="ORF">FOZ60_006869</name>
</gene>
<evidence type="ECO:0000313" key="4">
    <source>
        <dbReference type="Proteomes" id="UP000541610"/>
    </source>
</evidence>
<dbReference type="OrthoDB" id="10367819at2759"/>
<dbReference type="EMBL" id="JABANP010000278">
    <property type="protein sequence ID" value="KAF4685099.1"/>
    <property type="molecule type" value="Genomic_DNA"/>
</dbReference>
<reference evidence="3 4" key="1">
    <citation type="submission" date="2020-04" db="EMBL/GenBank/DDBJ databases">
        <title>Perkinsus olseni comparative genomics.</title>
        <authorList>
            <person name="Bogema D.R."/>
        </authorList>
    </citation>
    <scope>NUCLEOTIDE SEQUENCE [LARGE SCALE GENOMIC DNA]</scope>
    <source>
        <strain evidence="3">00978-12</strain>
    </source>
</reference>
<dbReference type="Proteomes" id="UP000541610">
    <property type="component" value="Unassembled WGS sequence"/>
</dbReference>
<name>A0A7J6NMH8_PEROL</name>
<feature type="chain" id="PRO_5029599622" evidence="2">
    <location>
        <begin position="16"/>
        <end position="501"/>
    </location>
</feature>
<feature type="compositionally biased region" description="Polar residues" evidence="1">
    <location>
        <begin position="166"/>
        <end position="181"/>
    </location>
</feature>
<accession>A0A7J6NMH8</accession>
<keyword evidence="2" id="KW-0732">Signal</keyword>
<feature type="region of interest" description="Disordered" evidence="1">
    <location>
        <begin position="141"/>
        <end position="181"/>
    </location>
</feature>
<evidence type="ECO:0000256" key="1">
    <source>
        <dbReference type="SAM" id="MobiDB-lite"/>
    </source>
</evidence>
<evidence type="ECO:0000313" key="3">
    <source>
        <dbReference type="EMBL" id="KAF4685099.1"/>
    </source>
</evidence>
<proteinExistence type="predicted"/>
<organism evidence="3 4">
    <name type="scientific">Perkinsus olseni</name>
    <name type="common">Perkinsus atlanticus</name>
    <dbReference type="NCBI Taxonomy" id="32597"/>
    <lineage>
        <taxon>Eukaryota</taxon>
        <taxon>Sar</taxon>
        <taxon>Alveolata</taxon>
        <taxon>Perkinsozoa</taxon>
        <taxon>Perkinsea</taxon>
        <taxon>Perkinsida</taxon>
        <taxon>Perkinsidae</taxon>
        <taxon>Perkinsus</taxon>
    </lineage>
</organism>
<protein>
    <submittedName>
        <fullName evidence="3">Uncharacterized protein</fullName>
    </submittedName>
</protein>
<feature type="signal peptide" evidence="2">
    <location>
        <begin position="1"/>
        <end position="15"/>
    </location>
</feature>
<dbReference type="AlphaFoldDB" id="A0A7J6NMH8"/>
<sequence>MKLISVIELLAVVEASTVGNELQLKPGVYVSDDKLPGGHNITMEVSGDQTLQLRLETESDVFTSPTLKGYPGPDGSYHLQPPDGKLLKLGFFCRNVNKVLRRSVTSRDFSVLPQEERLYLNVGIYRLRLVERSRAESSALAREKALRQKRKSNGKDTAVPKRLRSSSDQPSTSHGENTQLPSLVGKYSGHWDSTIGINLEISQDFAANFEFTSLASGESKSTGWMRMERIVAEGEELSVLNDYTIGDMEVFDWASRMAGYEFTASPKLVNIFSPSESGVEIFIGGEMVKLERYKPPYAVLNYVGSGGHKFVFIYDDVTIDDGWVILKRYGKEEGFKLFPYFSFEFEIEVDSGVLHLQPIDGGDAFEFTRDCEELEDVSASCSSVFNSDSQVSYRDTVYSATLNNDTVSVVMDPSIAMYVLTDSRTYAYHTGPCEPFKRDTSLSFQYMNFTCSHRSYSQDLVRTRGHFAYDKGDKIFFYYLGLPDQAELPPHEASTDFDDPV</sequence>
<comment type="caution">
    <text evidence="3">The sequence shown here is derived from an EMBL/GenBank/DDBJ whole genome shotgun (WGS) entry which is preliminary data.</text>
</comment>